<evidence type="ECO:0000313" key="3">
    <source>
        <dbReference type="Proteomes" id="UP000481252"/>
    </source>
</evidence>
<dbReference type="InterPro" id="IPR045936">
    <property type="entry name" value="DUF6356"/>
</dbReference>
<evidence type="ECO:0000313" key="2">
    <source>
        <dbReference type="EMBL" id="NGN42828.1"/>
    </source>
</evidence>
<dbReference type="Pfam" id="PF19883">
    <property type="entry name" value="DUF6356"/>
    <property type="match status" value="1"/>
</dbReference>
<reference evidence="2 3" key="1">
    <citation type="submission" date="2020-02" db="EMBL/GenBank/DDBJ databases">
        <title>Genome sequence of the type strain CGMCC 1.15528 of Mesorhizobium zhangyense.</title>
        <authorList>
            <person name="Gao J."/>
            <person name="Sun J."/>
        </authorList>
    </citation>
    <scope>NUCLEOTIDE SEQUENCE [LARGE SCALE GENOMIC DNA]</scope>
    <source>
        <strain evidence="2 3">CGMCC 1.15528</strain>
    </source>
</reference>
<dbReference type="AlphaFoldDB" id="A0A7C9VEW4"/>
<accession>A0A7C9VEW4</accession>
<dbReference type="Proteomes" id="UP000481252">
    <property type="component" value="Unassembled WGS sequence"/>
</dbReference>
<dbReference type="RefSeq" id="WP_165119176.1">
    <property type="nucleotide sequence ID" value="NZ_JAAKZG010000006.1"/>
</dbReference>
<gene>
    <name evidence="2" type="ORF">G6N74_17295</name>
</gene>
<protein>
    <recommendedName>
        <fullName evidence="4">Capsule biosynthesis protein</fullName>
    </recommendedName>
</protein>
<proteinExistence type="predicted"/>
<keyword evidence="3" id="KW-1185">Reference proteome</keyword>
<feature type="transmembrane region" description="Helical" evidence="1">
    <location>
        <begin position="33"/>
        <end position="50"/>
    </location>
</feature>
<keyword evidence="1" id="KW-0472">Membrane</keyword>
<evidence type="ECO:0000256" key="1">
    <source>
        <dbReference type="SAM" id="Phobius"/>
    </source>
</evidence>
<keyword evidence="1" id="KW-0812">Transmembrane</keyword>
<keyword evidence="1" id="KW-1133">Transmembrane helix</keyword>
<comment type="caution">
    <text evidence="2">The sequence shown here is derived from an EMBL/GenBank/DDBJ whole genome shotgun (WGS) entry which is preliminary data.</text>
</comment>
<sequence length="72" mass="8081">MNRVARIFTDHPASVDESYLEHMAFAGKFSGKLFLAAFAALIHALLPFLFESTASGIIRQLYERTHNRAKNA</sequence>
<organism evidence="2 3">
    <name type="scientific">Mesorhizobium zhangyense</name>
    <dbReference type="NCBI Taxonomy" id="1776730"/>
    <lineage>
        <taxon>Bacteria</taxon>
        <taxon>Pseudomonadati</taxon>
        <taxon>Pseudomonadota</taxon>
        <taxon>Alphaproteobacteria</taxon>
        <taxon>Hyphomicrobiales</taxon>
        <taxon>Phyllobacteriaceae</taxon>
        <taxon>Mesorhizobium</taxon>
    </lineage>
</organism>
<name>A0A7C9VEW4_9HYPH</name>
<evidence type="ECO:0008006" key="4">
    <source>
        <dbReference type="Google" id="ProtNLM"/>
    </source>
</evidence>
<dbReference type="EMBL" id="JAAKZG010000006">
    <property type="protein sequence ID" value="NGN42828.1"/>
    <property type="molecule type" value="Genomic_DNA"/>
</dbReference>